<feature type="region of interest" description="Disordered" evidence="1">
    <location>
        <begin position="653"/>
        <end position="715"/>
    </location>
</feature>
<dbReference type="AlphaFoldDB" id="A0A9P8VTE5"/>
<evidence type="ECO:0000256" key="1">
    <source>
        <dbReference type="SAM" id="MobiDB-lite"/>
    </source>
</evidence>
<feature type="compositionally biased region" description="Polar residues" evidence="1">
    <location>
        <begin position="785"/>
        <end position="794"/>
    </location>
</feature>
<dbReference type="EMBL" id="JAGPYM010000053">
    <property type="protein sequence ID" value="KAH6871554.1"/>
    <property type="molecule type" value="Genomic_DNA"/>
</dbReference>
<sequence>MNFLSQREVIPDKEGHAKNKNKIIDEDEEGLVDTEPPPSWKVEECDASQLPPGIEEPARVTQKQDDLKPEGWGAVEDKKTHYFWRLADPTSVEAHTPLPQRFVAVQFLQGEKVELRFVPEKWWMQLLHLEGAAKFDNPPQACLLEGYQKDVMAYGIQNLPSSKTQTKPTGTGTKTQQTVVPMEKVDLPIPVNGNVNILYDMMDRYVPDKDFAEFVKRQLTTADGTTVDGTPFGKYEKISYGDQDHLGYAFHFDEPFKDAFSPADGLYIKLKPAAVSGILAKCAPLPEGCDEVYIWHNTVWKWANMDVELYKTAKERNSTADKAKNIQSWEKKPMDGGASRRNAAFTDRQSFWARNAVGRPFRLDMLKSTWGLSPDSWYALRMEAIRSLEVDKGWNRYIDPVIPLLLLHTEDTAEFRTRVAKDFPTANPDETRKAFKELVEDVRKKMAGNREVTIGTSPFNHYKTYIFANDYKVYESLYEKAWQSLIMKENAYRRKNGLGPELQAFLVSQIVRDGNHRVNYRGDIGQVPDLKYPSWMCHKIEYSIHIDKFADPLMKALHKYGPFTTTFYPFERPFFTKFEQSLDAAILDGIYSEAGVTKGEEDATEVLGESLANVADPLKATRNVTQMPPFKINVGRPFRSLQSWDGQIQGLRDQSMMNPNGKSQKGSTVPSDLGSEYTTMKDAPQTSNNTNNNNRGTLGGFFNNHASPVANPTTQAQPKSVALPFQAMGNLTVSGQTLRSVQADFNKLANPAEEEMSPYDAHEVAKNAKLKKYDLADRLRKKDTGPQSPKSAQQEWEKVYSDVSIIKKIKLNPGTFVKINDIKLGKDDIWGQLVQQDLEANNGGMR</sequence>
<feature type="compositionally biased region" description="Polar residues" evidence="1">
    <location>
        <begin position="655"/>
        <end position="670"/>
    </location>
</feature>
<feature type="compositionally biased region" description="Low complexity" evidence="1">
    <location>
        <begin position="688"/>
        <end position="704"/>
    </location>
</feature>
<name>A0A9P8VTE5_9HYPO</name>
<feature type="region of interest" description="Disordered" evidence="1">
    <location>
        <begin position="776"/>
        <end position="795"/>
    </location>
</feature>
<keyword evidence="3" id="KW-1185">Reference proteome</keyword>
<proteinExistence type="predicted"/>
<protein>
    <submittedName>
        <fullName evidence="2">Uncharacterized protein</fullName>
    </submittedName>
</protein>
<accession>A0A9P8VTE5</accession>
<reference evidence="2 3" key="1">
    <citation type="journal article" date="2021" name="Nat. Commun.">
        <title>Genetic determinants of endophytism in the Arabidopsis root mycobiome.</title>
        <authorList>
            <person name="Mesny F."/>
            <person name="Miyauchi S."/>
            <person name="Thiergart T."/>
            <person name="Pickel B."/>
            <person name="Atanasova L."/>
            <person name="Karlsson M."/>
            <person name="Huettel B."/>
            <person name="Barry K.W."/>
            <person name="Haridas S."/>
            <person name="Chen C."/>
            <person name="Bauer D."/>
            <person name="Andreopoulos W."/>
            <person name="Pangilinan J."/>
            <person name="LaButti K."/>
            <person name="Riley R."/>
            <person name="Lipzen A."/>
            <person name="Clum A."/>
            <person name="Drula E."/>
            <person name="Henrissat B."/>
            <person name="Kohler A."/>
            <person name="Grigoriev I.V."/>
            <person name="Martin F.M."/>
            <person name="Hacquard S."/>
        </authorList>
    </citation>
    <scope>NUCLEOTIDE SEQUENCE [LARGE SCALE GENOMIC DNA]</scope>
    <source>
        <strain evidence="2 3">MPI-CAGE-CH-0241</strain>
    </source>
</reference>
<dbReference type="OrthoDB" id="5427329at2759"/>
<gene>
    <name evidence="2" type="ORF">B0T10DRAFT_568254</name>
</gene>
<organism evidence="2 3">
    <name type="scientific">Thelonectria olida</name>
    <dbReference type="NCBI Taxonomy" id="1576542"/>
    <lineage>
        <taxon>Eukaryota</taxon>
        <taxon>Fungi</taxon>
        <taxon>Dikarya</taxon>
        <taxon>Ascomycota</taxon>
        <taxon>Pezizomycotina</taxon>
        <taxon>Sordariomycetes</taxon>
        <taxon>Hypocreomycetidae</taxon>
        <taxon>Hypocreales</taxon>
        <taxon>Nectriaceae</taxon>
        <taxon>Thelonectria</taxon>
    </lineage>
</organism>
<feature type="region of interest" description="Disordered" evidence="1">
    <location>
        <begin position="1"/>
        <end position="39"/>
    </location>
</feature>
<dbReference type="Proteomes" id="UP000777438">
    <property type="component" value="Unassembled WGS sequence"/>
</dbReference>
<evidence type="ECO:0000313" key="2">
    <source>
        <dbReference type="EMBL" id="KAH6871554.1"/>
    </source>
</evidence>
<comment type="caution">
    <text evidence="2">The sequence shown here is derived from an EMBL/GenBank/DDBJ whole genome shotgun (WGS) entry which is preliminary data.</text>
</comment>
<evidence type="ECO:0000313" key="3">
    <source>
        <dbReference type="Proteomes" id="UP000777438"/>
    </source>
</evidence>